<dbReference type="VEuPathDB" id="FungiDB:AJ78_07468"/>
<evidence type="ECO:0000313" key="2">
    <source>
        <dbReference type="Proteomes" id="UP000182235"/>
    </source>
</evidence>
<name>A0A1J9Q7E0_9EURO</name>
<dbReference type="Proteomes" id="UP000182235">
    <property type="component" value="Unassembled WGS sequence"/>
</dbReference>
<gene>
    <name evidence="1" type="ORF">AJ78_07468</name>
</gene>
<proteinExistence type="predicted"/>
<reference evidence="1 2" key="1">
    <citation type="submission" date="2015-07" db="EMBL/GenBank/DDBJ databases">
        <title>Emmonsia species relationships and genome sequence.</title>
        <authorList>
            <consortium name="The Broad Institute Genomics Platform"/>
            <person name="Cuomo C.A."/>
            <person name="Munoz J.F."/>
            <person name="Imamovic A."/>
            <person name="Priest M.E."/>
            <person name="Young S."/>
            <person name="Clay O.K."/>
            <person name="McEwen J.G."/>
        </authorList>
    </citation>
    <scope>NUCLEOTIDE SEQUENCE [LARGE SCALE GENOMIC DNA]</scope>
    <source>
        <strain evidence="1 2">UAMH 9510</strain>
    </source>
</reference>
<sequence length="97" mass="10959">MLFSVAQIISTLDRGDARLMVWLSEFMEEPARSSRAAKPLLKVKARITDALQKNTPTEGVEIIGIGTTKTEYITRFRDEAFKNTASVNEEWLRNLGN</sequence>
<dbReference type="AlphaFoldDB" id="A0A1J9Q7E0"/>
<comment type="caution">
    <text evidence="1">The sequence shown here is derived from an EMBL/GenBank/DDBJ whole genome shotgun (WGS) entry which is preliminary data.</text>
</comment>
<dbReference type="OrthoDB" id="4509126at2759"/>
<keyword evidence="2" id="KW-1185">Reference proteome</keyword>
<organism evidence="1 2">
    <name type="scientific">Emergomyces pasteurianus Ep9510</name>
    <dbReference type="NCBI Taxonomy" id="1447872"/>
    <lineage>
        <taxon>Eukaryota</taxon>
        <taxon>Fungi</taxon>
        <taxon>Dikarya</taxon>
        <taxon>Ascomycota</taxon>
        <taxon>Pezizomycotina</taxon>
        <taxon>Eurotiomycetes</taxon>
        <taxon>Eurotiomycetidae</taxon>
        <taxon>Onygenales</taxon>
        <taxon>Ajellomycetaceae</taxon>
        <taxon>Emergomyces</taxon>
    </lineage>
</organism>
<dbReference type="STRING" id="1447872.A0A1J9Q7E0"/>
<protein>
    <submittedName>
        <fullName evidence="1">Uncharacterized protein</fullName>
    </submittedName>
</protein>
<evidence type="ECO:0000313" key="1">
    <source>
        <dbReference type="EMBL" id="OJD11844.1"/>
    </source>
</evidence>
<accession>A0A1J9Q7E0</accession>
<dbReference type="EMBL" id="LGRN01000483">
    <property type="protein sequence ID" value="OJD11844.1"/>
    <property type="molecule type" value="Genomic_DNA"/>
</dbReference>